<dbReference type="EMBL" id="AMQM01003684">
    <property type="status" value="NOT_ANNOTATED_CDS"/>
    <property type="molecule type" value="Genomic_DNA"/>
</dbReference>
<dbReference type="EMBL" id="AMQM01003685">
    <property type="status" value="NOT_ANNOTATED_CDS"/>
    <property type="molecule type" value="Genomic_DNA"/>
</dbReference>
<evidence type="ECO:0000313" key="4">
    <source>
        <dbReference type="Proteomes" id="UP000015101"/>
    </source>
</evidence>
<keyword evidence="4" id="KW-1185">Reference proteome</keyword>
<gene>
    <name evidence="3" type="primary">20203362</name>
    <name evidence="2" type="ORF">HELRODRAFT_170805</name>
</gene>
<dbReference type="STRING" id="6412.T1F3G3"/>
<dbReference type="KEGG" id="hro:HELRODRAFT_170805"/>
<dbReference type="GeneID" id="20203362"/>
<organism evidence="3 4">
    <name type="scientific">Helobdella robusta</name>
    <name type="common">Californian leech</name>
    <dbReference type="NCBI Taxonomy" id="6412"/>
    <lineage>
        <taxon>Eukaryota</taxon>
        <taxon>Metazoa</taxon>
        <taxon>Spiralia</taxon>
        <taxon>Lophotrochozoa</taxon>
        <taxon>Annelida</taxon>
        <taxon>Clitellata</taxon>
        <taxon>Hirudinea</taxon>
        <taxon>Rhynchobdellida</taxon>
        <taxon>Glossiphoniidae</taxon>
        <taxon>Helobdella</taxon>
    </lineage>
</organism>
<dbReference type="eggNOG" id="KOG0429">
    <property type="taxonomic scope" value="Eukaryota"/>
</dbReference>
<dbReference type="OMA" id="HIWHIMA"/>
<evidence type="ECO:0000313" key="2">
    <source>
        <dbReference type="EMBL" id="ESO06787.1"/>
    </source>
</evidence>
<dbReference type="InParanoid" id="T1F3G3"/>
<dbReference type="EMBL" id="KB096275">
    <property type="protein sequence ID" value="ESO06787.1"/>
    <property type="molecule type" value="Genomic_DNA"/>
</dbReference>
<dbReference type="EnsemblMetazoa" id="HelroT170805">
    <property type="protein sequence ID" value="HelroP170805"/>
    <property type="gene ID" value="HelroG170805"/>
</dbReference>
<reference evidence="3" key="3">
    <citation type="submission" date="2015-06" db="UniProtKB">
        <authorList>
            <consortium name="EnsemblMetazoa"/>
        </authorList>
    </citation>
    <scope>IDENTIFICATION</scope>
</reference>
<evidence type="ECO:0000259" key="1">
    <source>
        <dbReference type="PROSITE" id="PS50127"/>
    </source>
</evidence>
<dbReference type="InterPro" id="IPR000608">
    <property type="entry name" value="UBC"/>
</dbReference>
<proteinExistence type="predicted"/>
<accession>T1F3G3</accession>
<reference evidence="2 4" key="2">
    <citation type="journal article" date="2013" name="Nature">
        <title>Insights into bilaterian evolution from three spiralian genomes.</title>
        <authorList>
            <person name="Simakov O."/>
            <person name="Marletaz F."/>
            <person name="Cho S.J."/>
            <person name="Edsinger-Gonzales E."/>
            <person name="Havlak P."/>
            <person name="Hellsten U."/>
            <person name="Kuo D.H."/>
            <person name="Larsson T."/>
            <person name="Lv J."/>
            <person name="Arendt D."/>
            <person name="Savage R."/>
            <person name="Osoegawa K."/>
            <person name="de Jong P."/>
            <person name="Grimwood J."/>
            <person name="Chapman J.A."/>
            <person name="Shapiro H."/>
            <person name="Aerts A."/>
            <person name="Otillar R.P."/>
            <person name="Terry A.Y."/>
            <person name="Boore J.L."/>
            <person name="Grigoriev I.V."/>
            <person name="Lindberg D.R."/>
            <person name="Seaver E.C."/>
            <person name="Weisblat D.A."/>
            <person name="Putnam N.H."/>
            <person name="Rokhsar D.S."/>
        </authorList>
    </citation>
    <scope>NUCLEOTIDE SEQUENCE</scope>
</reference>
<dbReference type="CDD" id="cd23814">
    <property type="entry name" value="UEV_AKTIP"/>
    <property type="match status" value="1"/>
</dbReference>
<sequence length="185" mass="21184">MHSFDEVWNGVITIKHGLYGGGIFRFKLLIPDEFPDTSDTIAVVFTPAIYHPSVQPATGQLDCKQMFEPWKKNVHHIWHIMAYVKSIFSSIDCSNCLNEKAAENYTNSTEQFKFEVKKSIEQSNLHLLNDTDPDDSYAFRFAGSDDDGLKAIEKLMLTMEMFSDSTLRYKSDLRTLGLSWLSEKI</sequence>
<dbReference type="OrthoDB" id="5596422at2759"/>
<dbReference type="CTD" id="20203362"/>
<protein>
    <recommendedName>
        <fullName evidence="1">UBC core domain-containing protein</fullName>
    </recommendedName>
</protein>
<dbReference type="SUPFAM" id="SSF54495">
    <property type="entry name" value="UBC-like"/>
    <property type="match status" value="1"/>
</dbReference>
<reference evidence="4" key="1">
    <citation type="submission" date="2012-12" db="EMBL/GenBank/DDBJ databases">
        <authorList>
            <person name="Hellsten U."/>
            <person name="Grimwood J."/>
            <person name="Chapman J.A."/>
            <person name="Shapiro H."/>
            <person name="Aerts A."/>
            <person name="Otillar R.P."/>
            <person name="Terry A.Y."/>
            <person name="Boore J.L."/>
            <person name="Simakov O."/>
            <person name="Marletaz F."/>
            <person name="Cho S.-J."/>
            <person name="Edsinger-Gonzales E."/>
            <person name="Havlak P."/>
            <person name="Kuo D.-H."/>
            <person name="Larsson T."/>
            <person name="Lv J."/>
            <person name="Arendt D."/>
            <person name="Savage R."/>
            <person name="Osoegawa K."/>
            <person name="de Jong P."/>
            <person name="Lindberg D.R."/>
            <person name="Seaver E.C."/>
            <person name="Weisblat D.A."/>
            <person name="Putnam N.H."/>
            <person name="Grigoriev I.V."/>
            <person name="Rokhsar D.S."/>
        </authorList>
    </citation>
    <scope>NUCLEOTIDE SEQUENCE</scope>
</reference>
<dbReference type="Pfam" id="PF00179">
    <property type="entry name" value="UQ_con"/>
    <property type="match status" value="1"/>
</dbReference>
<dbReference type="InterPro" id="IPR016135">
    <property type="entry name" value="UBQ-conjugating_enzyme/RWD"/>
</dbReference>
<dbReference type="Proteomes" id="UP000015101">
    <property type="component" value="Unassembled WGS sequence"/>
</dbReference>
<dbReference type="RefSeq" id="XP_009014883.1">
    <property type="nucleotide sequence ID" value="XM_009016635.1"/>
</dbReference>
<feature type="domain" description="UBC core" evidence="1">
    <location>
        <begin position="1"/>
        <end position="125"/>
    </location>
</feature>
<dbReference type="PROSITE" id="PS50127">
    <property type="entry name" value="UBC_2"/>
    <property type="match status" value="1"/>
</dbReference>
<name>T1F3G3_HELRO</name>
<dbReference type="AlphaFoldDB" id="T1F3G3"/>
<dbReference type="Gene3D" id="3.10.110.10">
    <property type="entry name" value="Ubiquitin Conjugating Enzyme"/>
    <property type="match status" value="1"/>
</dbReference>
<dbReference type="HOGENOM" id="CLU_1462850_0_0_1"/>
<dbReference type="FunCoup" id="T1F3G3">
    <property type="interactions" value="806"/>
</dbReference>
<evidence type="ECO:0000313" key="3">
    <source>
        <dbReference type="EnsemblMetazoa" id="HelroP170805"/>
    </source>
</evidence>